<accession>A0ABP0WUM7</accession>
<feature type="domain" description="NB-ARC" evidence="7">
    <location>
        <begin position="363"/>
        <end position="498"/>
    </location>
</feature>
<dbReference type="Proteomes" id="UP001497444">
    <property type="component" value="Chromosome 2"/>
</dbReference>
<dbReference type="PANTHER" id="PTHR48182:SF2">
    <property type="entry name" value="PROTEIN SERAC1"/>
    <property type="match status" value="1"/>
</dbReference>
<organism evidence="8 9">
    <name type="scientific">Sphagnum jensenii</name>
    <dbReference type="NCBI Taxonomy" id="128206"/>
    <lineage>
        <taxon>Eukaryota</taxon>
        <taxon>Viridiplantae</taxon>
        <taxon>Streptophyta</taxon>
        <taxon>Embryophyta</taxon>
        <taxon>Bryophyta</taxon>
        <taxon>Sphagnophytina</taxon>
        <taxon>Sphagnopsida</taxon>
        <taxon>Sphagnales</taxon>
        <taxon>Sphagnaceae</taxon>
        <taxon>Sphagnum</taxon>
    </lineage>
</organism>
<evidence type="ECO:0000313" key="8">
    <source>
        <dbReference type="EMBL" id="CAK9269155.1"/>
    </source>
</evidence>
<evidence type="ECO:0000256" key="2">
    <source>
        <dbReference type="ARBA" id="ARBA00004240"/>
    </source>
</evidence>
<dbReference type="Gene3D" id="3.40.50.300">
    <property type="entry name" value="P-loop containing nucleotide triphosphate hydrolases"/>
    <property type="match status" value="1"/>
</dbReference>
<keyword evidence="6" id="KW-0472">Membrane</keyword>
<evidence type="ECO:0000256" key="5">
    <source>
        <dbReference type="ARBA" id="ARBA00023128"/>
    </source>
</evidence>
<dbReference type="Pfam" id="PF00931">
    <property type="entry name" value="NB-ARC"/>
    <property type="match status" value="1"/>
</dbReference>
<name>A0ABP0WUM7_9BRYO</name>
<dbReference type="Gene3D" id="3.40.50.1820">
    <property type="entry name" value="alpha/beta hydrolase"/>
    <property type="match status" value="1"/>
</dbReference>
<gene>
    <name evidence="8" type="ORF">CSSPJE1EN1_LOCUS14633</name>
</gene>
<evidence type="ECO:0000256" key="4">
    <source>
        <dbReference type="ARBA" id="ARBA00022824"/>
    </source>
</evidence>
<reference evidence="8 9" key="1">
    <citation type="submission" date="2024-02" db="EMBL/GenBank/DDBJ databases">
        <authorList>
            <consortium name="ELIXIR-Norway"/>
            <consortium name="Elixir Norway"/>
        </authorList>
    </citation>
    <scope>NUCLEOTIDE SEQUENCE [LARGE SCALE GENOMIC DNA]</scope>
</reference>
<evidence type="ECO:0000256" key="6">
    <source>
        <dbReference type="ARBA" id="ARBA00023136"/>
    </source>
</evidence>
<dbReference type="PRINTS" id="PR00364">
    <property type="entry name" value="DISEASERSIST"/>
</dbReference>
<dbReference type="InterPro" id="IPR042197">
    <property type="entry name" value="Apaf_helical"/>
</dbReference>
<dbReference type="SUPFAM" id="SSF53474">
    <property type="entry name" value="alpha/beta-Hydrolases"/>
    <property type="match status" value="1"/>
</dbReference>
<keyword evidence="5" id="KW-0496">Mitochondrion</keyword>
<keyword evidence="9" id="KW-1185">Reference proteome</keyword>
<sequence>MGNHERWPFHDMFQWPQNLFSSNSKKFVALPSCSNQDGQPVHQLWPPEDDDQPVHQLWPPEDDVSVAEFDVVFFHGLQRPDEVETWKRTWASSTNPQDCWAQNWLPHDLGGNIRVLALSYDSCAVQTEKKGHIEDVSELGRNILQNLVFSYRWKLGQRCGFVLVGHCFGGLVIKSLVEEANKRVYSRAKNALDEHSKRCANKFLKNLKGIVFYAVPHAGSELEPYFERCTSNWSDKSIGVKLARFMENLKPHQSRMENLSTTFDSIMNGLRVNVYAFMEGIPTKDAGYKLVEKAGAQRLAGENYYLVEDGDHFTLCNPPSKKHPSYTKLVDFLKICQQQDSFEHSIIKRAFHRKFRFYKEPTKLVEKLLQHLKGGGETHIIVHGKFGVGKTALVEYVMQKHAMHLDDTFPGGVFQMKYGHDCDIIASQGELLRQLTQHGEVGVLQTPSRRSIPNMLQEQLNNLHENWLLVVDDVWSSRLIIESPIPRNTGSRLLITSRFPLKELPAIRIQVDERSNNDLAAKLLASKAANDPQETTFPKGCEDVAQNILNKCSGCMLAVSILGSVLLDTPKTENAWKKVYAQFKYYASAEEYTPHDYNGTIFAAIDLSLDHGENKMFSKDLMWSVLQALSLFSYDVPSCVVKLAWKSMQPEGEAEYFEAVVNSLIHKNLVDGSAYGYLRLHDLVLEYLELKKPIDLVTILCDQEGELKQGRELLAIFLSIHGKQSAHAKMLLWQIGAIFDEMLSDYDVWLHELLDSDAENAILAVYQLYKATQQDAKALLHLMHSDEDRTCTVAQILVLLTINAGANLLVDGDIENFVHLCTHYFSLYVGGYCEVMLKMANCNVFAKKMICHKPLLIFIVERIQKDDHYFFKFGQILMALILYVQEIGNTSLEENVLEQDKNVMRKPMKSCVLDNTCLSHVVLYHVENSSRGTEVPVFEPKLIFEYVKLLLQHIRERVTFKERGALYVPHFLNHFIEFLNNLLDITNGATHFVEYGGVELLFYLQDPRWTGRILKHVMKFFCHKVIFESISSTRHIHSLVSILKHGTKEDIMNVPWVLKYLAILHEEVALQLIIEVGVEKVVEAVELWQDFWQKGLQSLMQDVGRDFWQDSWQPDAVELLLKHESIAKEMILQGTICELLTRVIHQNFEVCMHVLSNLMKCHGDIVIEDLDAKGGLRLFLACYNMQPLNPTWIQLLQDMAQNKAFAKKMVALGSIEMVADTLNHPMDFEHLISVAGLVRCLVEGFEDRLDILLSKICIKDLLAIHERLSLRGKLQFSFLPGAFVITKRIAMDLLASNHYKEDDFLILLLLANSHEEIASLFASLIATNDKIMKELFDENFYAIHDMLLSAKFAPYLEKKKLKVVKFR</sequence>
<evidence type="ECO:0000313" key="9">
    <source>
        <dbReference type="Proteomes" id="UP001497444"/>
    </source>
</evidence>
<proteinExistence type="predicted"/>
<keyword evidence="4" id="KW-0256">Endoplasmic reticulum</keyword>
<dbReference type="Gene3D" id="1.10.8.430">
    <property type="entry name" value="Helical domain of apoptotic protease-activating factors"/>
    <property type="match status" value="1"/>
</dbReference>
<dbReference type="InterPro" id="IPR002182">
    <property type="entry name" value="NB-ARC"/>
</dbReference>
<evidence type="ECO:0000256" key="1">
    <source>
        <dbReference type="ARBA" id="ARBA00004173"/>
    </source>
</evidence>
<dbReference type="PANTHER" id="PTHR48182">
    <property type="entry name" value="PROTEIN SERAC1"/>
    <property type="match status" value="1"/>
</dbReference>
<comment type="subcellular location">
    <subcellularLocation>
        <location evidence="2">Endoplasmic reticulum</location>
    </subcellularLocation>
    <subcellularLocation>
        <location evidence="3">Membrane</location>
    </subcellularLocation>
    <subcellularLocation>
        <location evidence="1">Mitochondrion</location>
    </subcellularLocation>
</comment>
<dbReference type="InterPro" id="IPR052374">
    <property type="entry name" value="SERAC1"/>
</dbReference>
<dbReference type="InterPro" id="IPR027417">
    <property type="entry name" value="P-loop_NTPase"/>
</dbReference>
<dbReference type="SUPFAM" id="SSF52540">
    <property type="entry name" value="P-loop containing nucleoside triphosphate hydrolases"/>
    <property type="match status" value="1"/>
</dbReference>
<protein>
    <recommendedName>
        <fullName evidence="7">NB-ARC domain-containing protein</fullName>
    </recommendedName>
</protein>
<evidence type="ECO:0000259" key="7">
    <source>
        <dbReference type="Pfam" id="PF00931"/>
    </source>
</evidence>
<dbReference type="InterPro" id="IPR029058">
    <property type="entry name" value="AB_hydrolase_fold"/>
</dbReference>
<evidence type="ECO:0000256" key="3">
    <source>
        <dbReference type="ARBA" id="ARBA00004370"/>
    </source>
</evidence>
<dbReference type="EMBL" id="OZ020097">
    <property type="protein sequence ID" value="CAK9269155.1"/>
    <property type="molecule type" value="Genomic_DNA"/>
</dbReference>